<dbReference type="PANTHER" id="PTHR43968:SF6">
    <property type="entry name" value="GLUTATHIONE S-TRANSFERASE OMEGA"/>
    <property type="match status" value="1"/>
</dbReference>
<dbReference type="GO" id="GO:0005737">
    <property type="term" value="C:cytoplasm"/>
    <property type="evidence" value="ECO:0007669"/>
    <property type="project" value="TreeGrafter"/>
</dbReference>
<dbReference type="PROSITE" id="PS50404">
    <property type="entry name" value="GST_NTER"/>
    <property type="match status" value="1"/>
</dbReference>
<accession>A0A0C9WG20</accession>
<dbReference type="GO" id="GO:0006749">
    <property type="term" value="P:glutathione metabolic process"/>
    <property type="evidence" value="ECO:0007669"/>
    <property type="project" value="TreeGrafter"/>
</dbReference>
<dbReference type="GO" id="GO:0004364">
    <property type="term" value="F:glutathione transferase activity"/>
    <property type="evidence" value="ECO:0007669"/>
    <property type="project" value="TreeGrafter"/>
</dbReference>
<dbReference type="Pfam" id="PF22041">
    <property type="entry name" value="GST_C_7"/>
    <property type="match status" value="1"/>
</dbReference>
<dbReference type="OrthoDB" id="4951845at2759"/>
<organism evidence="2 3">
    <name type="scientific">Hydnomerulius pinastri MD-312</name>
    <dbReference type="NCBI Taxonomy" id="994086"/>
    <lineage>
        <taxon>Eukaryota</taxon>
        <taxon>Fungi</taxon>
        <taxon>Dikarya</taxon>
        <taxon>Basidiomycota</taxon>
        <taxon>Agaricomycotina</taxon>
        <taxon>Agaricomycetes</taxon>
        <taxon>Agaricomycetidae</taxon>
        <taxon>Boletales</taxon>
        <taxon>Boletales incertae sedis</taxon>
        <taxon>Leucogyrophana</taxon>
    </lineage>
</organism>
<dbReference type="InterPro" id="IPR050983">
    <property type="entry name" value="GST_Omega/HSP26"/>
</dbReference>
<dbReference type="Proteomes" id="UP000053820">
    <property type="component" value="Unassembled WGS sequence"/>
</dbReference>
<dbReference type="InterPro" id="IPR036282">
    <property type="entry name" value="Glutathione-S-Trfase_C_sf"/>
</dbReference>
<proteinExistence type="predicted"/>
<dbReference type="Pfam" id="PF13409">
    <property type="entry name" value="GST_N_2"/>
    <property type="match status" value="1"/>
</dbReference>
<gene>
    <name evidence="2" type="ORF">HYDPIDRAFT_89954</name>
</gene>
<sequence length="243" mass="27447">MKPIILYDLASKQTGLPWVPNPAKTRFCLGYKGLPFETVWIQNKDLESTLKSIGAQPSSGTSYTVPVIQDPNTGAIVTDSLVIAEYLDKTYPSAKPIIPDGTAALIKGFEAGFRTIGYSAAMSFLDWAQLDWIPETSKEYFTRKRLTTHGKQTWEELSPSDKRPGQWASFKRGMDAIDGWYQQSNGRWIMGDTFSYADMVIASRLVWFNVIFDEVQKEELNSWNDGRWAKLLADVNQVCHMSL</sequence>
<dbReference type="AlphaFoldDB" id="A0A0C9WG20"/>
<dbReference type="InterPro" id="IPR036249">
    <property type="entry name" value="Thioredoxin-like_sf"/>
</dbReference>
<dbReference type="SUPFAM" id="SSF52833">
    <property type="entry name" value="Thioredoxin-like"/>
    <property type="match status" value="1"/>
</dbReference>
<dbReference type="SUPFAM" id="SSF47616">
    <property type="entry name" value="GST C-terminal domain-like"/>
    <property type="match status" value="1"/>
</dbReference>
<dbReference type="Gene3D" id="3.40.30.10">
    <property type="entry name" value="Glutaredoxin"/>
    <property type="match status" value="1"/>
</dbReference>
<dbReference type="GO" id="GO:0045174">
    <property type="term" value="F:glutathione dehydrogenase (ascorbate) activity"/>
    <property type="evidence" value="ECO:0007669"/>
    <property type="project" value="TreeGrafter"/>
</dbReference>
<evidence type="ECO:0000313" key="3">
    <source>
        <dbReference type="Proteomes" id="UP000053820"/>
    </source>
</evidence>
<dbReference type="InterPro" id="IPR004045">
    <property type="entry name" value="Glutathione_S-Trfase_N"/>
</dbReference>
<feature type="domain" description="GST N-terminal" evidence="1">
    <location>
        <begin position="9"/>
        <end position="95"/>
    </location>
</feature>
<dbReference type="PANTHER" id="PTHR43968">
    <property type="match status" value="1"/>
</dbReference>
<protein>
    <recommendedName>
        <fullName evidence="1">GST N-terminal domain-containing protein</fullName>
    </recommendedName>
</protein>
<dbReference type="CDD" id="cd00299">
    <property type="entry name" value="GST_C_family"/>
    <property type="match status" value="1"/>
</dbReference>
<dbReference type="InterPro" id="IPR054416">
    <property type="entry name" value="GST_UstS-like_C"/>
</dbReference>
<name>A0A0C9WG20_9AGAM</name>
<evidence type="ECO:0000313" key="2">
    <source>
        <dbReference type="EMBL" id="KIJ64662.1"/>
    </source>
</evidence>
<dbReference type="HOGENOM" id="CLU_011226_4_0_1"/>
<dbReference type="Gene3D" id="1.20.1050.10">
    <property type="match status" value="1"/>
</dbReference>
<keyword evidence="3" id="KW-1185">Reference proteome</keyword>
<dbReference type="EMBL" id="KN839846">
    <property type="protein sequence ID" value="KIJ64662.1"/>
    <property type="molecule type" value="Genomic_DNA"/>
</dbReference>
<reference evidence="2 3" key="1">
    <citation type="submission" date="2014-04" db="EMBL/GenBank/DDBJ databases">
        <title>Evolutionary Origins and Diversification of the Mycorrhizal Mutualists.</title>
        <authorList>
            <consortium name="DOE Joint Genome Institute"/>
            <consortium name="Mycorrhizal Genomics Consortium"/>
            <person name="Kohler A."/>
            <person name="Kuo A."/>
            <person name="Nagy L.G."/>
            <person name="Floudas D."/>
            <person name="Copeland A."/>
            <person name="Barry K.W."/>
            <person name="Cichocki N."/>
            <person name="Veneault-Fourrey C."/>
            <person name="LaButti K."/>
            <person name="Lindquist E.A."/>
            <person name="Lipzen A."/>
            <person name="Lundell T."/>
            <person name="Morin E."/>
            <person name="Murat C."/>
            <person name="Riley R."/>
            <person name="Ohm R."/>
            <person name="Sun H."/>
            <person name="Tunlid A."/>
            <person name="Henrissat B."/>
            <person name="Grigoriev I.V."/>
            <person name="Hibbett D.S."/>
            <person name="Martin F."/>
        </authorList>
    </citation>
    <scope>NUCLEOTIDE SEQUENCE [LARGE SCALE GENOMIC DNA]</scope>
    <source>
        <strain evidence="2 3">MD-312</strain>
    </source>
</reference>
<evidence type="ECO:0000259" key="1">
    <source>
        <dbReference type="PROSITE" id="PS50404"/>
    </source>
</evidence>